<evidence type="ECO:0000256" key="1">
    <source>
        <dbReference type="ARBA" id="ARBA00004123"/>
    </source>
</evidence>
<gene>
    <name evidence="7" type="ORF">B5V51_653</name>
</gene>
<reference evidence="7" key="1">
    <citation type="submission" date="2017-09" db="EMBL/GenBank/DDBJ databases">
        <title>Contemporary evolution of a Lepidopteran species, Heliothis virescens, in response to modern agricultural practices.</title>
        <authorList>
            <person name="Fritz M.L."/>
            <person name="Deyonke A.M."/>
            <person name="Papanicolaou A."/>
            <person name="Micinski S."/>
            <person name="Westbrook J."/>
            <person name="Gould F."/>
        </authorList>
    </citation>
    <scope>NUCLEOTIDE SEQUENCE [LARGE SCALE GENOMIC DNA]</scope>
    <source>
        <strain evidence="7">HvINT-</strain>
        <tissue evidence="7">Whole body</tissue>
    </source>
</reference>
<feature type="domain" description="Pre-mRNA polyadenylation factor Fip1" evidence="6">
    <location>
        <begin position="164"/>
        <end position="206"/>
    </location>
</feature>
<evidence type="ECO:0000256" key="5">
    <source>
        <dbReference type="SAM" id="MobiDB-lite"/>
    </source>
</evidence>
<feature type="compositionally biased region" description="Basic and acidic residues" evidence="5">
    <location>
        <begin position="68"/>
        <end position="85"/>
    </location>
</feature>
<dbReference type="GO" id="GO:0006397">
    <property type="term" value="P:mRNA processing"/>
    <property type="evidence" value="ECO:0007669"/>
    <property type="project" value="UniProtKB-KW"/>
</dbReference>
<dbReference type="PANTHER" id="PTHR13484">
    <property type="entry name" value="FIP1-LIKE 1 PROTEIN"/>
    <property type="match status" value="1"/>
</dbReference>
<dbReference type="GO" id="GO:0005847">
    <property type="term" value="C:mRNA cleavage and polyadenylation specificity factor complex"/>
    <property type="evidence" value="ECO:0007669"/>
    <property type="project" value="TreeGrafter"/>
</dbReference>
<comment type="subcellular location">
    <subcellularLocation>
        <location evidence="1">Nucleus</location>
    </subcellularLocation>
</comment>
<feature type="region of interest" description="Disordered" evidence="5">
    <location>
        <begin position="1"/>
        <end position="101"/>
    </location>
</feature>
<dbReference type="STRING" id="7102.A0A2A4KAE5"/>
<evidence type="ECO:0000256" key="3">
    <source>
        <dbReference type="ARBA" id="ARBA00022664"/>
    </source>
</evidence>
<evidence type="ECO:0000256" key="2">
    <source>
        <dbReference type="ARBA" id="ARBA00007459"/>
    </source>
</evidence>
<protein>
    <recommendedName>
        <fullName evidence="6">Pre-mRNA polyadenylation factor Fip1 domain-containing protein</fullName>
    </recommendedName>
</protein>
<dbReference type="InterPro" id="IPR051187">
    <property type="entry name" value="Pre-mRNA_3'-end_processing_reg"/>
</dbReference>
<dbReference type="EMBL" id="NWSH01000012">
    <property type="protein sequence ID" value="PCG80884.1"/>
    <property type="molecule type" value="Genomic_DNA"/>
</dbReference>
<feature type="compositionally biased region" description="Acidic residues" evidence="5">
    <location>
        <begin position="49"/>
        <end position="67"/>
    </location>
</feature>
<comment type="similarity">
    <text evidence="2">Belongs to the FIP1 family.</text>
</comment>
<evidence type="ECO:0000259" key="6">
    <source>
        <dbReference type="Pfam" id="PF05182"/>
    </source>
</evidence>
<comment type="caution">
    <text evidence="7">The sequence shown here is derived from an EMBL/GenBank/DDBJ whole genome shotgun (WGS) entry which is preliminary data.</text>
</comment>
<keyword evidence="3" id="KW-0507">mRNA processing</keyword>
<keyword evidence="4" id="KW-0539">Nucleus</keyword>
<dbReference type="AlphaFoldDB" id="A0A2A4KAE5"/>
<dbReference type="PANTHER" id="PTHR13484:SF0">
    <property type="entry name" value="PRE-MRNA 3'-END-PROCESSING FACTOR FIP1"/>
    <property type="match status" value="1"/>
</dbReference>
<organism evidence="7">
    <name type="scientific">Heliothis virescens</name>
    <name type="common">Tobacco budworm moth</name>
    <dbReference type="NCBI Taxonomy" id="7102"/>
    <lineage>
        <taxon>Eukaryota</taxon>
        <taxon>Metazoa</taxon>
        <taxon>Ecdysozoa</taxon>
        <taxon>Arthropoda</taxon>
        <taxon>Hexapoda</taxon>
        <taxon>Insecta</taxon>
        <taxon>Pterygota</taxon>
        <taxon>Neoptera</taxon>
        <taxon>Endopterygota</taxon>
        <taxon>Lepidoptera</taxon>
        <taxon>Glossata</taxon>
        <taxon>Ditrysia</taxon>
        <taxon>Noctuoidea</taxon>
        <taxon>Noctuidae</taxon>
        <taxon>Heliothinae</taxon>
        <taxon>Heliothis</taxon>
    </lineage>
</organism>
<sequence>MAEAAVETAPGDENDDSWLYGESNPDQVSDKPPESNEKDQQKDVADAATEGEDKEQEENEGANDDSFNDEHFAEVARDGEERNGDADSQNNGDSDSDDSDDIKVTIGEIKSGPQAYASLNIKRGVGLVATGAGDKPRSGTTAGGKVTLEDLDGPGSINGVPALEFNIDTIEDKPWNKPGADISDYFNYGFNEVTWSAYCERQRRMRVNEAGVGLHVEAIKI</sequence>
<evidence type="ECO:0000256" key="4">
    <source>
        <dbReference type="ARBA" id="ARBA00023242"/>
    </source>
</evidence>
<accession>A0A2A4KAE5</accession>
<proteinExistence type="inferred from homology"/>
<evidence type="ECO:0000313" key="7">
    <source>
        <dbReference type="EMBL" id="PCG80884.1"/>
    </source>
</evidence>
<name>A0A2A4KAE5_HELVI</name>
<dbReference type="InterPro" id="IPR007854">
    <property type="entry name" value="Fip1_dom"/>
</dbReference>
<feature type="compositionally biased region" description="Basic and acidic residues" evidence="5">
    <location>
        <begin position="28"/>
        <end position="45"/>
    </location>
</feature>
<dbReference type="Pfam" id="PF05182">
    <property type="entry name" value="Fip1"/>
    <property type="match status" value="1"/>
</dbReference>